<dbReference type="CTD" id="20330361"/>
<reference evidence="1 2" key="1">
    <citation type="submission" date="2013-11" db="EMBL/GenBank/DDBJ databases">
        <title>Opisthorchis viverrini - life in the bile duct.</title>
        <authorList>
            <person name="Young N.D."/>
            <person name="Nagarajan N."/>
            <person name="Lin S.J."/>
            <person name="Korhonen P.K."/>
            <person name="Jex A.R."/>
            <person name="Hall R.S."/>
            <person name="Safavi-Hemami H."/>
            <person name="Kaewkong W."/>
            <person name="Bertrand D."/>
            <person name="Gao S."/>
            <person name="Seet Q."/>
            <person name="Wongkham S."/>
            <person name="Teh B.T."/>
            <person name="Wongkham C."/>
            <person name="Intapan P.M."/>
            <person name="Maleewong W."/>
            <person name="Yang X."/>
            <person name="Hu M."/>
            <person name="Wang Z."/>
            <person name="Hofmann A."/>
            <person name="Sternberg P.W."/>
            <person name="Tan P."/>
            <person name="Wang J."/>
            <person name="Gasser R.B."/>
        </authorList>
    </citation>
    <scope>NUCLEOTIDE SEQUENCE [LARGE SCALE GENOMIC DNA]</scope>
</reference>
<dbReference type="KEGG" id="ovi:T265_16196"/>
<feature type="non-terminal residue" evidence="1">
    <location>
        <position position="123"/>
    </location>
</feature>
<dbReference type="Proteomes" id="UP000054324">
    <property type="component" value="Unassembled WGS sequence"/>
</dbReference>
<gene>
    <name evidence="1" type="ORF">T265_16196</name>
</gene>
<dbReference type="EMBL" id="KL605383">
    <property type="protein sequence ID" value="KER18242.1"/>
    <property type="molecule type" value="Genomic_DNA"/>
</dbReference>
<dbReference type="GeneID" id="20330361"/>
<proteinExistence type="predicted"/>
<accession>A0A074YYH7</accession>
<name>A0A074YYH7_OPIVI</name>
<organism evidence="1 2">
    <name type="scientific">Opisthorchis viverrini</name>
    <name type="common">Southeast Asian liver fluke</name>
    <dbReference type="NCBI Taxonomy" id="6198"/>
    <lineage>
        <taxon>Eukaryota</taxon>
        <taxon>Metazoa</taxon>
        <taxon>Spiralia</taxon>
        <taxon>Lophotrochozoa</taxon>
        <taxon>Platyhelminthes</taxon>
        <taxon>Trematoda</taxon>
        <taxon>Digenea</taxon>
        <taxon>Opisthorchiida</taxon>
        <taxon>Opisthorchiata</taxon>
        <taxon>Opisthorchiidae</taxon>
        <taxon>Opisthorchis</taxon>
    </lineage>
</organism>
<keyword evidence="2" id="KW-1185">Reference proteome</keyword>
<protein>
    <submittedName>
        <fullName evidence="1">Uncharacterized protein</fullName>
    </submittedName>
</protein>
<dbReference type="RefSeq" id="XP_009178011.1">
    <property type="nucleotide sequence ID" value="XM_009179747.1"/>
</dbReference>
<dbReference type="AlphaFoldDB" id="A0A074YYH7"/>
<evidence type="ECO:0000313" key="2">
    <source>
        <dbReference type="Proteomes" id="UP000054324"/>
    </source>
</evidence>
<sequence length="123" mass="14751">MQNVFRDLTDICSDHLTDLDFFTLLTDLYDTTGWYTVSHEGNRYGVTFHSRGFANQFMQRLEERYGRWNTANILKIQRDGQDFVILSIFFHDLFTPWFYTQGPIKNDEEWIRTDFKSICQTVK</sequence>
<evidence type="ECO:0000313" key="1">
    <source>
        <dbReference type="EMBL" id="KER18242.1"/>
    </source>
</evidence>
<dbReference type="OrthoDB" id="6239013at2759"/>